<keyword evidence="2" id="KW-1185">Reference proteome</keyword>
<protein>
    <recommendedName>
        <fullName evidence="3">Alpha/beta hydrolase</fullName>
    </recommendedName>
</protein>
<proteinExistence type="predicted"/>
<dbReference type="SUPFAM" id="SSF53474">
    <property type="entry name" value="alpha/beta-Hydrolases"/>
    <property type="match status" value="1"/>
</dbReference>
<comment type="caution">
    <text evidence="1">The sequence shown here is derived from an EMBL/GenBank/DDBJ whole genome shotgun (WGS) entry which is preliminary data.</text>
</comment>
<evidence type="ECO:0000313" key="1">
    <source>
        <dbReference type="EMBL" id="MDT0688730.1"/>
    </source>
</evidence>
<evidence type="ECO:0000313" key="2">
    <source>
        <dbReference type="Proteomes" id="UP001261624"/>
    </source>
</evidence>
<dbReference type="RefSeq" id="WP_311680854.1">
    <property type="nucleotide sequence ID" value="NZ_JAVRHM010000002.1"/>
</dbReference>
<dbReference type="InterPro" id="IPR029058">
    <property type="entry name" value="AB_hydrolase_fold"/>
</dbReference>
<dbReference type="EMBL" id="JAVRHM010000002">
    <property type="protein sequence ID" value="MDT0688730.1"/>
    <property type="molecule type" value="Genomic_DNA"/>
</dbReference>
<dbReference type="InterPro" id="IPR008886">
    <property type="entry name" value="UPF0227/Esterase_YqiA"/>
</dbReference>
<reference evidence="1 2" key="1">
    <citation type="submission" date="2023-09" db="EMBL/GenBank/DDBJ databases">
        <authorList>
            <person name="Rey-Velasco X."/>
        </authorList>
    </citation>
    <scope>NUCLEOTIDE SEQUENCE [LARGE SCALE GENOMIC DNA]</scope>
    <source>
        <strain evidence="1 2">F188</strain>
    </source>
</reference>
<dbReference type="Proteomes" id="UP001261624">
    <property type="component" value="Unassembled WGS sequence"/>
</dbReference>
<gene>
    <name evidence="1" type="ORF">RM549_02985</name>
</gene>
<evidence type="ECO:0008006" key="3">
    <source>
        <dbReference type="Google" id="ProtNLM"/>
    </source>
</evidence>
<name>A0ABU3DYC5_9FLAO</name>
<organism evidence="1 2">
    <name type="scientific">Autumnicola patrickiae</name>
    <dbReference type="NCBI Taxonomy" id="3075591"/>
    <lineage>
        <taxon>Bacteria</taxon>
        <taxon>Pseudomonadati</taxon>
        <taxon>Bacteroidota</taxon>
        <taxon>Flavobacteriia</taxon>
        <taxon>Flavobacteriales</taxon>
        <taxon>Flavobacteriaceae</taxon>
        <taxon>Autumnicola</taxon>
    </lineage>
</organism>
<dbReference type="Pfam" id="PF05728">
    <property type="entry name" value="UPF0227"/>
    <property type="match status" value="1"/>
</dbReference>
<sequence length="162" mass="18690">MNILYLHGLESKLSNPKRKILQEYGSVFAPDIDYEKRHLQPKVILSKYPEVEFNVIIGSSMGALNGYIISENIGRLALLFNPPLIKYRKINFSARFTKGLAYKQLLLGGSDEVVNPSETMEFLGRHLKKSELEIITDPQLGHRIPQELFWEQVRTFFSKLCY</sequence>
<dbReference type="Gene3D" id="3.40.50.1820">
    <property type="entry name" value="alpha/beta hydrolase"/>
    <property type="match status" value="1"/>
</dbReference>
<accession>A0ABU3DYC5</accession>